<organism evidence="1 2">
    <name type="scientific">Corynebacterium glutamicum (strain ATCC 13032 / DSM 20300 / JCM 1318 / BCRC 11384 / CCUG 27702 / LMG 3730 / NBRC 12168 / NCIMB 10025 / NRRL B-2784 / 534)</name>
    <dbReference type="NCBI Taxonomy" id="196627"/>
    <lineage>
        <taxon>Bacteria</taxon>
        <taxon>Bacillati</taxon>
        <taxon>Actinomycetota</taxon>
        <taxon>Actinomycetes</taxon>
        <taxon>Mycobacteriales</taxon>
        <taxon>Corynebacteriaceae</taxon>
        <taxon>Corynebacterium</taxon>
    </lineage>
</organism>
<accession>Q6M747</accession>
<name>Q8NSE4_CORGL</name>
<accession>Q8NSE4</accession>
<dbReference type="eggNOG" id="ENOG502ZH85">
    <property type="taxonomic scope" value="Bacteria"/>
</dbReference>
<dbReference type="RefSeq" id="WP_011013854.1">
    <property type="nucleotide sequence ID" value="NC_003450.3"/>
</dbReference>
<dbReference type="GeneID" id="1018730"/>
<dbReference type="AlphaFoldDB" id="Q8NSE4"/>
<evidence type="ECO:0000313" key="2">
    <source>
        <dbReference type="Proteomes" id="UP000000582"/>
    </source>
</evidence>
<dbReference type="HOGENOM" id="CLU_267445_0_0_11"/>
<proteinExistence type="predicted"/>
<sequence>MTISRRLKQERSFADDLQDLKTLNDQLRFTNAKLQARISGIGNDGKKITRPTPLLALDFQLTVEEYETIIAILVEAVGGNQSKPAILKDLFIEYPLVFLAALSGTAMLDAQEGFWPAFWKRTQVSVPEHVYDAIRKELVNSIRKNGLETFSLADLNRREYVGLIQLHSGLSAKDMLALVKFIDHTRAENQGWDSGEDFASYAKSVFSSGDNLLTTESLKQLVTHIPARSVDFIARVYELTNWYRDLKDLNEVEAFVGTHGLPELSFKFLLECLSGEAEQIAEKTKAAPASLENLEPPHLYLDPQSFELSLVFPAISKTAALQIPAPEWTVIYDGNSIKVRPEQDWSYGGFAEYRLPLDKPLSSLRVITPTEKSLILIEGFGHKNPIMFFKNNGQPYANQEMLSGNAVTAIVPAAAIIRARMRASKTFNYQDLGPLSGWNKWVIRSIPLKRAESITVSHGGFRKELPVRRKVDVQWITEDLTIENLQGLDHEPVFHTSPRIEFPTSGSNWVIQYSQILPDGSLIEMEDYPVEPENFGYELDLFEESDDPWVGQFLVTLLKDEKVYETRKFNLAEGLDLSLTFSGGGPENRFRYPSINQGQTGLTKTFARFSSNSEKHIRFPDEIIGLDAFTSQKAFNIASGDFPEDYNLDVFITPPQLHYQVPVTHSQTKWESTKTTLDFNDFADGNLQIRFPNEVYDPNLKIIKMVAYKKPESSEPKYLSKIGSSKVWSIPMDRIKELMDDDAQFLLIAEWFAESKDQHREKIISEAKRTGKISNAALKSARPQPQASSHIATIEKKPLLAAAEIKLSTVELELGRHTSKRLEGWAWSALNPLDPPIKVDFQGTSGSLPDTHFVVGPLIVEVREKEFLSQWQPKVPSVKAVVANDPSFELDPQFDPFLTHRWMFAPRSGKVLLPQEIRTVWDARFNMRHVLAQRENLHVKSIQDFDDATSTYLTSDPRVALDELDKSSIPSNSHFESFIRSGLAELSFEVDDTAGDIHRVPWIGLIQEMNDLRILQIQGYETEERAIERRNSQSYIREIGGSELWNILKGNSEGLSLAQKCAPQATEINVIRNSGLEAMRNGLGADQFSAEFISADSRLRAQLEWLENRRELNDLGQLPTLFDFAEKYEYLIDHLGDDRIKVTARELSTLASEHRRGNAENWLYAPYVSFIYSLLNRMIAHEVIRPIAQINYSRHDWANAARLIPRLTGFDLVSAEAKVLSAINNNNIIPTAI</sequence>
<protein>
    <submittedName>
        <fullName evidence="1">Uncharacterized protein</fullName>
    </submittedName>
</protein>
<evidence type="ECO:0000313" key="1">
    <source>
        <dbReference type="EMBL" id="BAB98125.1"/>
    </source>
</evidence>
<dbReference type="KEGG" id="cgl:Cgl0732"/>
<dbReference type="BioCyc" id="CORYNE:G18NG-10294-MONOMER"/>
<keyword evidence="2" id="KW-1185">Reference proteome</keyword>
<dbReference type="PATRIC" id="fig|196627.13.peg.717"/>
<dbReference type="OrthoDB" id="4427943at2"/>
<gene>
    <name evidence="1" type="ordered locus">Cgl0732</name>
</gene>
<reference evidence="2" key="1">
    <citation type="journal article" date="2003" name="Appl. Microbiol. Biotechnol.">
        <title>The Corynebacterium glutamicum genome: features and impacts on biotechnological processes.</title>
        <authorList>
            <person name="Ikeda M."/>
            <person name="Nakagawa S."/>
        </authorList>
    </citation>
    <scope>NUCLEOTIDE SEQUENCE [LARGE SCALE GENOMIC DNA]</scope>
    <source>
        <strain evidence="2">ATCC 13032 / DSM 20300 / BCRC 11384 / JCM 1318 / LMG 3730 / NCIMB 10025</strain>
    </source>
</reference>
<dbReference type="Proteomes" id="UP000000582">
    <property type="component" value="Chromosome"/>
</dbReference>
<dbReference type="EMBL" id="BA000036">
    <property type="protein sequence ID" value="BAB98125.1"/>
    <property type="molecule type" value="Genomic_DNA"/>
</dbReference>
<dbReference type="STRING" id="196627.cg0839"/>
<dbReference type="KEGG" id="cgb:cg0839"/>